<evidence type="ECO:0000256" key="1">
    <source>
        <dbReference type="SAM" id="MobiDB-lite"/>
    </source>
</evidence>
<comment type="caution">
    <text evidence="2">The sequence shown here is derived from an EMBL/GenBank/DDBJ whole genome shotgun (WGS) entry which is preliminary data.</text>
</comment>
<dbReference type="InterPro" id="IPR010352">
    <property type="entry name" value="DUF945"/>
</dbReference>
<evidence type="ECO:0000313" key="3">
    <source>
        <dbReference type="Proteomes" id="UP000215767"/>
    </source>
</evidence>
<feature type="compositionally biased region" description="Acidic residues" evidence="1">
    <location>
        <begin position="500"/>
        <end position="520"/>
    </location>
</feature>
<dbReference type="AlphaFoldDB" id="A0A261UWK3"/>
<dbReference type="Pfam" id="PF06097">
    <property type="entry name" value="DUF945"/>
    <property type="match status" value="1"/>
</dbReference>
<evidence type="ECO:0008006" key="4">
    <source>
        <dbReference type="Google" id="ProtNLM"/>
    </source>
</evidence>
<dbReference type="Proteomes" id="UP000215767">
    <property type="component" value="Unassembled WGS sequence"/>
</dbReference>
<dbReference type="OrthoDB" id="5444681at2"/>
<proteinExistence type="predicted"/>
<accession>A0A261UWK3</accession>
<dbReference type="EMBL" id="NEVS01000001">
    <property type="protein sequence ID" value="OZI66288.1"/>
    <property type="molecule type" value="Genomic_DNA"/>
</dbReference>
<protein>
    <recommendedName>
        <fullName evidence="4">DUF945 domain-containing protein</fullName>
    </recommendedName>
</protein>
<name>A0A261UWK3_9BORD</name>
<dbReference type="RefSeq" id="WP_094839500.1">
    <property type="nucleotide sequence ID" value="NZ_NEVS01000001.1"/>
</dbReference>
<reference evidence="3" key="1">
    <citation type="submission" date="2017-05" db="EMBL/GenBank/DDBJ databases">
        <title>Complete and WGS of Bordetella genogroups.</title>
        <authorList>
            <person name="Spilker T."/>
            <person name="Lipuma J."/>
        </authorList>
    </citation>
    <scope>NUCLEOTIDE SEQUENCE [LARGE SCALE GENOMIC DNA]</scope>
    <source>
        <strain evidence="3">AU8856</strain>
    </source>
</reference>
<keyword evidence="3" id="KW-1185">Reference proteome</keyword>
<sequence length="532" mass="56063">MKRKAIGGVAGVVVAVGVVWTAGAWYTGKRVEDIVRQQVADANARLQTLFPGGNVTLALDSLHRRLFSTDLTLRVRVQGAAGQPPSREDVIDIAGHIGHGPFPLRRLAQLRLLPVMAAGDFSLRDNDTVHPWFALTNGVPPVSGTAVISYTQAVSGTVRAEPVKLARADATLDFSGLVMNYSQDAAKHGQADVAVDHLLFKTMKGQAPGQAELTGVTGTSEMRPGPADLQLGTTALRVKRIALSPPSTAPVVLTGYAQRTEVTEDKGLLAMHATYDADMVSVGGTDIGTAQVSLGAKNVAPDALKSLATLYGRLWSRAMERTQAGGAAQSVPVQPELSPDERALALSARDALLAANPNVYIDPILLKTPHGEARFTLNLDLAKPDKADLPIDERIAQTLRKLDARVSVAQPMVADLLADNMQRDGMDAAAAQAQAQALAAMMGKAAASSGFATVQGTDVVSTLHYADRTVDLNGTKMPLDQFAGLVLQGAMGMMGQPGMDEPDQDQPGADEPDEPDEPEQDQAPVPGSVQPR</sequence>
<organism evidence="2 3">
    <name type="scientific">Bordetella genomosp. 11</name>
    <dbReference type="NCBI Taxonomy" id="1416808"/>
    <lineage>
        <taxon>Bacteria</taxon>
        <taxon>Pseudomonadati</taxon>
        <taxon>Pseudomonadota</taxon>
        <taxon>Betaproteobacteria</taxon>
        <taxon>Burkholderiales</taxon>
        <taxon>Alcaligenaceae</taxon>
        <taxon>Bordetella</taxon>
    </lineage>
</organism>
<evidence type="ECO:0000313" key="2">
    <source>
        <dbReference type="EMBL" id="OZI66288.1"/>
    </source>
</evidence>
<gene>
    <name evidence="2" type="ORF">CAL28_00620</name>
</gene>
<feature type="region of interest" description="Disordered" evidence="1">
    <location>
        <begin position="492"/>
        <end position="532"/>
    </location>
</feature>